<dbReference type="EMBL" id="ACJX03000001">
    <property type="protein sequence ID" value="KRT36380.1"/>
    <property type="molecule type" value="Genomic_DNA"/>
</dbReference>
<evidence type="ECO:0000313" key="3">
    <source>
        <dbReference type="Proteomes" id="UP000005273"/>
    </source>
</evidence>
<dbReference type="NCBIfam" id="TIGR01918">
    <property type="entry name" value="various_sel_PB"/>
    <property type="match status" value="1"/>
</dbReference>
<comment type="caution">
    <text evidence="2">The sequence shown here is derived from an EMBL/GenBank/DDBJ whole genome shotgun (WGS) entry which is preliminary data.</text>
</comment>
<protein>
    <submittedName>
        <fullName evidence="2">Putative betaine reductase complex component B subunit beta</fullName>
    </submittedName>
</protein>
<dbReference type="Pfam" id="PF07355">
    <property type="entry name" value="GRDB"/>
    <property type="match status" value="1"/>
</dbReference>
<keyword evidence="1" id="KW-0560">Oxidoreductase</keyword>
<reference evidence="3" key="1">
    <citation type="submission" date="2012-09" db="EMBL/GenBank/DDBJ databases">
        <authorList>
            <person name="Weinstock G."/>
            <person name="Sodergren E."/>
            <person name="Clifton S."/>
            <person name="Fulton L."/>
            <person name="Fulton B."/>
            <person name="Courtney L."/>
            <person name="Fronick C."/>
            <person name="Harrison M."/>
            <person name="Strong C."/>
            <person name="Farmer C."/>
            <person name="Delehaunty K."/>
            <person name="Markovic C."/>
            <person name="Hall O."/>
            <person name="Minx P."/>
            <person name="Tomlinson C."/>
            <person name="Mitreva M."/>
            <person name="Nelson J."/>
            <person name="Hou S."/>
            <person name="Wollam A."/>
            <person name="Pepin K.H."/>
            <person name="Johnson M."/>
            <person name="Bhonagiri V."/>
            <person name="Nash W.E."/>
            <person name="Suruliraj S."/>
            <person name="Warren W."/>
            <person name="Chinwalla A."/>
            <person name="Mardis E.R."/>
            <person name="Wilson R.K."/>
        </authorList>
    </citation>
    <scope>NUCLEOTIDE SEQUENCE [LARGE SCALE GENOMIC DNA]</scope>
    <source>
        <strain evidence="3">OS1</strain>
    </source>
</reference>
<organism evidence="2 3">
    <name type="scientific">Acetomicrobium hydrogeniformans ATCC BAA-1850</name>
    <dbReference type="NCBI Taxonomy" id="592015"/>
    <lineage>
        <taxon>Bacteria</taxon>
        <taxon>Thermotogati</taxon>
        <taxon>Synergistota</taxon>
        <taxon>Synergistia</taxon>
        <taxon>Synergistales</taxon>
        <taxon>Acetomicrobiaceae</taxon>
        <taxon>Acetomicrobium</taxon>
    </lineage>
</organism>
<evidence type="ECO:0000313" key="2">
    <source>
        <dbReference type="EMBL" id="KRT36380.1"/>
    </source>
</evidence>
<dbReference type="InterPro" id="IPR010187">
    <property type="entry name" value="Various_sel_PB"/>
</dbReference>
<proteinExistence type="predicted"/>
<accession>A0A0T5XDE5</accession>
<dbReference type="eggNOG" id="COG1978">
    <property type="taxonomic scope" value="Bacteria"/>
</dbReference>
<dbReference type="STRING" id="592015.HMPREF1705_03663"/>
<keyword evidence="3" id="KW-1185">Reference proteome</keyword>
<dbReference type="Proteomes" id="UP000005273">
    <property type="component" value="Unassembled WGS sequence"/>
</dbReference>
<dbReference type="GO" id="GO:0050485">
    <property type="term" value="F:oxidoreductase activity, acting on X-H and Y-H to form an X-Y bond, with a disulfide as acceptor"/>
    <property type="evidence" value="ECO:0007669"/>
    <property type="project" value="InterPro"/>
</dbReference>
<gene>
    <name evidence="2" type="ORF">HMPREF1705_03663</name>
</gene>
<sequence>MLKAVHYINQFFGQVGGEESADFEPVLQEGPVGPGLLLNESMKEVKITHTVICGDNFMASHPEEAVARILKMLEGLKFDVFLAGPAFNAGRYGVACGTICKAVKEKFDVPAITSMNEENPAVEMFKSNIYIFKGGRRATYMKQDVEKMAVFADKIARGDKLLPASMEGYFPRGIRHEVFLEDLGVEPKCAADRAFEMLLKKLKGEPYETELPIPKQERVPIAPAVKDLRKVKIALVTSGGIVPKDNPDRIQSCSATKWGAYDISKLDRLTAPEFKTIHAGYDPEQANKNPNVVLPLDAIRQYQKEGCIGEVDDQYYVTVGTGTTQAEAARMGREIAQQLKERNVGAVVLTAT</sequence>
<evidence type="ECO:0000256" key="1">
    <source>
        <dbReference type="ARBA" id="ARBA00023002"/>
    </source>
</evidence>
<dbReference type="AlphaFoldDB" id="A0A0T5XDE5"/>
<name>A0A0T5XDE5_9BACT</name>